<evidence type="ECO:0000313" key="3">
    <source>
        <dbReference type="Proteomes" id="UP000018144"/>
    </source>
</evidence>
<proteinExistence type="predicted"/>
<keyword evidence="3" id="KW-1185">Reference proteome</keyword>
<feature type="region of interest" description="Disordered" evidence="1">
    <location>
        <begin position="42"/>
        <end position="73"/>
    </location>
</feature>
<dbReference type="AlphaFoldDB" id="U4LQK3"/>
<organism evidence="2 3">
    <name type="scientific">Pyronema omphalodes (strain CBS 100304)</name>
    <name type="common">Pyronema confluens</name>
    <dbReference type="NCBI Taxonomy" id="1076935"/>
    <lineage>
        <taxon>Eukaryota</taxon>
        <taxon>Fungi</taxon>
        <taxon>Dikarya</taxon>
        <taxon>Ascomycota</taxon>
        <taxon>Pezizomycotina</taxon>
        <taxon>Pezizomycetes</taxon>
        <taxon>Pezizales</taxon>
        <taxon>Pyronemataceae</taxon>
        <taxon>Pyronema</taxon>
    </lineage>
</organism>
<evidence type="ECO:0000256" key="1">
    <source>
        <dbReference type="SAM" id="MobiDB-lite"/>
    </source>
</evidence>
<dbReference type="Proteomes" id="UP000018144">
    <property type="component" value="Unassembled WGS sequence"/>
</dbReference>
<gene>
    <name evidence="2" type="ORF">PCON_02066</name>
</gene>
<reference evidence="2 3" key="1">
    <citation type="journal article" date="2013" name="PLoS Genet.">
        <title>The genome and development-dependent transcriptomes of Pyronema confluens: a window into fungal evolution.</title>
        <authorList>
            <person name="Traeger S."/>
            <person name="Altegoer F."/>
            <person name="Freitag M."/>
            <person name="Gabaldon T."/>
            <person name="Kempken F."/>
            <person name="Kumar A."/>
            <person name="Marcet-Houben M."/>
            <person name="Poggeler S."/>
            <person name="Stajich J.E."/>
            <person name="Nowrousian M."/>
        </authorList>
    </citation>
    <scope>NUCLEOTIDE SEQUENCE [LARGE SCALE GENOMIC DNA]</scope>
    <source>
        <strain evidence="3">CBS 100304</strain>
        <tissue evidence="2">Vegetative mycelium</tissue>
    </source>
</reference>
<accession>U4LQK3</accession>
<protein>
    <submittedName>
        <fullName evidence="2">Uncharacterized protein</fullName>
    </submittedName>
</protein>
<sequence length="73" mass="7796">MKKIPQSPSKSEGPKLAKSEAIFLIAVSLGESVKSLRYIVSDPGSLERAPGEPGLLRAPHAPMSPSLDKQHHP</sequence>
<evidence type="ECO:0000313" key="2">
    <source>
        <dbReference type="EMBL" id="CCX33824.1"/>
    </source>
</evidence>
<name>U4LQK3_PYROM</name>
<dbReference type="EMBL" id="HF936249">
    <property type="protein sequence ID" value="CCX33824.1"/>
    <property type="molecule type" value="Genomic_DNA"/>
</dbReference>